<keyword evidence="14" id="KW-1185">Reference proteome</keyword>
<dbReference type="RefSeq" id="YP_009552765.1">
    <property type="nucleotide sequence ID" value="NC_040644.1"/>
</dbReference>
<keyword evidence="8" id="KW-0916">Viral movement protein</keyword>
<name>A0A345X1J5_9VIRU</name>
<evidence type="ECO:0000256" key="8">
    <source>
        <dbReference type="ARBA" id="ARBA00023031"/>
    </source>
</evidence>
<keyword evidence="10" id="KW-1038">Host endoplasmic reticulum</keyword>
<evidence type="ECO:0000256" key="2">
    <source>
        <dbReference type="ARBA" id="ARBA00010355"/>
    </source>
</evidence>
<reference evidence="13 14" key="1">
    <citation type="submission" date="2018-03" db="EMBL/GenBank/DDBJ databases">
        <title>Discovery of a novel RNA virus in the seagrass Thalassia testudinum from Tampa Bay, Florida.</title>
        <authorList>
            <person name="Van Bogaert N."/>
            <person name="Rosario K."/>
            <person name="Furman B.F.T."/>
            <person name="Hall M.O."/>
            <person name="Greco A.M."/>
            <person name="Breitbart M."/>
        </authorList>
    </citation>
    <scope>NUCLEOTIDE SEQUENCE [LARGE SCALE GENOMIC DNA]</scope>
    <source>
        <strain evidence="13">TB 2016</strain>
    </source>
</reference>
<organism evidence="13 14">
    <name type="scientific">Turtle grass virus X</name>
    <dbReference type="NCBI Taxonomy" id="2292642"/>
    <lineage>
        <taxon>Viruses</taxon>
        <taxon>Riboviria</taxon>
        <taxon>Orthornavirae</taxon>
        <taxon>Kitrinoviricota</taxon>
        <taxon>Alsuviricetes</taxon>
        <taxon>Tymovirales</taxon>
        <taxon>Alphaflexiviridae</taxon>
        <taxon>Potexvirus</taxon>
        <taxon>Potexvirus ecsthalassiae</taxon>
    </lineage>
</organism>
<evidence type="ECO:0000256" key="12">
    <source>
        <dbReference type="ARBA" id="ARBA00033148"/>
    </source>
</evidence>
<evidence type="ECO:0000256" key="7">
    <source>
        <dbReference type="ARBA" id="ARBA00022989"/>
    </source>
</evidence>
<comment type="subcellular location">
    <subcellularLocation>
        <location evidence="1">Host endoplasmic reticulum membrane</location>
    </subcellularLocation>
</comment>
<keyword evidence="9" id="KW-0472">Membrane</keyword>
<sequence>MRDGALQLILAALLGLILYLATRQPARPNCYLEINGHSIVVSGDCWHTSAKSTNR</sequence>
<dbReference type="GeneID" id="41702521"/>
<evidence type="ECO:0000256" key="11">
    <source>
        <dbReference type="ARBA" id="ARBA00025270"/>
    </source>
</evidence>
<evidence type="ECO:0000256" key="4">
    <source>
        <dbReference type="ARBA" id="ARBA00022448"/>
    </source>
</evidence>
<dbReference type="Pfam" id="PF02495">
    <property type="entry name" value="TGBp3"/>
    <property type="match status" value="1"/>
</dbReference>
<comment type="similarity">
    <text evidence="2">Belongs to the Tymovirales TGBp3 protein family.</text>
</comment>
<proteinExistence type="inferred from homology"/>
<evidence type="ECO:0000256" key="6">
    <source>
        <dbReference type="ARBA" id="ARBA00022870"/>
    </source>
</evidence>
<dbReference type="EMBL" id="MH077559">
    <property type="protein sequence ID" value="AXK15641.1"/>
    <property type="molecule type" value="Genomic_RNA"/>
</dbReference>
<evidence type="ECO:0000256" key="3">
    <source>
        <dbReference type="ARBA" id="ARBA00013812"/>
    </source>
</evidence>
<keyword evidence="5" id="KW-0812">Transmembrane</keyword>
<evidence type="ECO:0000313" key="13">
    <source>
        <dbReference type="EMBL" id="AXK15641.1"/>
    </source>
</evidence>
<dbReference type="KEGG" id="vg:41702521"/>
<keyword evidence="7" id="KW-1133">Transmembrane helix</keyword>
<evidence type="ECO:0000256" key="10">
    <source>
        <dbReference type="ARBA" id="ARBA00023184"/>
    </source>
</evidence>
<evidence type="ECO:0000313" key="14">
    <source>
        <dbReference type="Proteomes" id="UP000289199"/>
    </source>
</evidence>
<dbReference type="Proteomes" id="UP000289199">
    <property type="component" value="Segment"/>
</dbReference>
<keyword evidence="6" id="KW-1043">Host membrane</keyword>
<protein>
    <recommendedName>
        <fullName evidence="3">Movement protein TGBp3</fullName>
    </recommendedName>
    <alternativeName>
        <fullName evidence="12">Triple gene block 3 protein</fullName>
    </alternativeName>
</protein>
<evidence type="ECO:0000256" key="5">
    <source>
        <dbReference type="ARBA" id="ARBA00022692"/>
    </source>
</evidence>
<keyword evidence="4" id="KW-0813">Transport</keyword>
<dbReference type="GO" id="GO:0046740">
    <property type="term" value="P:transport of virus in host, cell to cell"/>
    <property type="evidence" value="ECO:0007669"/>
    <property type="project" value="UniProtKB-KW"/>
</dbReference>
<accession>A0A345X1J5</accession>
<dbReference type="GO" id="GO:0044167">
    <property type="term" value="C:host cell endoplasmic reticulum membrane"/>
    <property type="evidence" value="ECO:0007669"/>
    <property type="project" value="UniProtKB-SubCell"/>
</dbReference>
<evidence type="ECO:0000256" key="9">
    <source>
        <dbReference type="ARBA" id="ARBA00023136"/>
    </source>
</evidence>
<evidence type="ECO:0000256" key="1">
    <source>
        <dbReference type="ARBA" id="ARBA00004625"/>
    </source>
</evidence>
<dbReference type="InterPro" id="IPR003411">
    <property type="entry name" value="TGBp3"/>
</dbReference>
<comment type="function">
    <text evidence="11">Plays a role in viral cell-to-cell propagation, by facilitating genome transport to neighboring plant cells through plasmosdesmata. May induce the formation of granular vesicles derived from the Endoplasmic reticulum, which align on actin filaments.</text>
</comment>